<keyword evidence="2" id="KW-1185">Reference proteome</keyword>
<gene>
    <name evidence="1" type="ORF">PanWU01x14_080640</name>
</gene>
<accession>A0A2P5DAS3</accession>
<dbReference type="EMBL" id="JXTB01000050">
    <property type="protein sequence ID" value="PON70395.1"/>
    <property type="molecule type" value="Genomic_DNA"/>
</dbReference>
<protein>
    <submittedName>
        <fullName evidence="1">Uncharacterized protein</fullName>
    </submittedName>
</protein>
<proteinExistence type="predicted"/>
<feature type="non-terminal residue" evidence="1">
    <location>
        <position position="1"/>
    </location>
</feature>
<dbReference type="AlphaFoldDB" id="A0A2P5DAS3"/>
<sequence length="122" mass="13198">LLRADEERQMAPRLGKTGFLLVINPGSDMVLHGLSIGSFLGPVQPRPASSPNPNSSTISDWAFNGFDRVVGGVGIGRRVNEGFEVGAASEGERSREGEVSKVRHLIDSSSQVEVEVEWKRKP</sequence>
<reference evidence="2" key="1">
    <citation type="submission" date="2016-06" db="EMBL/GenBank/DDBJ databases">
        <title>Parallel loss of symbiosis genes in relatives of nitrogen-fixing non-legume Parasponia.</title>
        <authorList>
            <person name="Van Velzen R."/>
            <person name="Holmer R."/>
            <person name="Bu F."/>
            <person name="Rutten L."/>
            <person name="Van Zeijl A."/>
            <person name="Liu W."/>
            <person name="Santuari L."/>
            <person name="Cao Q."/>
            <person name="Sharma T."/>
            <person name="Shen D."/>
            <person name="Roswanjaya Y."/>
            <person name="Wardhani T."/>
            <person name="Kalhor M.S."/>
            <person name="Jansen J."/>
            <person name="Van den Hoogen J."/>
            <person name="Gungor B."/>
            <person name="Hartog M."/>
            <person name="Hontelez J."/>
            <person name="Verver J."/>
            <person name="Yang W.-C."/>
            <person name="Schijlen E."/>
            <person name="Repin R."/>
            <person name="Schilthuizen M."/>
            <person name="Schranz E."/>
            <person name="Heidstra R."/>
            <person name="Miyata K."/>
            <person name="Fedorova E."/>
            <person name="Kohlen W."/>
            <person name="Bisseling T."/>
            <person name="Smit S."/>
            <person name="Geurts R."/>
        </authorList>
    </citation>
    <scope>NUCLEOTIDE SEQUENCE [LARGE SCALE GENOMIC DNA]</scope>
    <source>
        <strain evidence="2">cv. WU1-14</strain>
    </source>
</reference>
<evidence type="ECO:0000313" key="2">
    <source>
        <dbReference type="Proteomes" id="UP000237105"/>
    </source>
</evidence>
<evidence type="ECO:0000313" key="1">
    <source>
        <dbReference type="EMBL" id="PON70395.1"/>
    </source>
</evidence>
<dbReference type="Proteomes" id="UP000237105">
    <property type="component" value="Unassembled WGS sequence"/>
</dbReference>
<comment type="caution">
    <text evidence="1">The sequence shown here is derived from an EMBL/GenBank/DDBJ whole genome shotgun (WGS) entry which is preliminary data.</text>
</comment>
<dbReference type="OrthoDB" id="10525321at2759"/>
<organism evidence="1 2">
    <name type="scientific">Parasponia andersonii</name>
    <name type="common">Sponia andersonii</name>
    <dbReference type="NCBI Taxonomy" id="3476"/>
    <lineage>
        <taxon>Eukaryota</taxon>
        <taxon>Viridiplantae</taxon>
        <taxon>Streptophyta</taxon>
        <taxon>Embryophyta</taxon>
        <taxon>Tracheophyta</taxon>
        <taxon>Spermatophyta</taxon>
        <taxon>Magnoliopsida</taxon>
        <taxon>eudicotyledons</taxon>
        <taxon>Gunneridae</taxon>
        <taxon>Pentapetalae</taxon>
        <taxon>rosids</taxon>
        <taxon>fabids</taxon>
        <taxon>Rosales</taxon>
        <taxon>Cannabaceae</taxon>
        <taxon>Parasponia</taxon>
    </lineage>
</organism>
<name>A0A2P5DAS3_PARAD</name>